<dbReference type="EMBL" id="LAZR01000107">
    <property type="protein sequence ID" value="KKN90970.1"/>
    <property type="molecule type" value="Genomic_DNA"/>
</dbReference>
<protein>
    <submittedName>
        <fullName evidence="2">Uncharacterized protein</fullName>
    </submittedName>
</protein>
<reference evidence="2" key="1">
    <citation type="journal article" date="2015" name="Nature">
        <title>Complex archaea that bridge the gap between prokaryotes and eukaryotes.</title>
        <authorList>
            <person name="Spang A."/>
            <person name="Saw J.H."/>
            <person name="Jorgensen S.L."/>
            <person name="Zaremba-Niedzwiedzka K."/>
            <person name="Martijn J."/>
            <person name="Lind A.E."/>
            <person name="van Eijk R."/>
            <person name="Schleper C."/>
            <person name="Guy L."/>
            <person name="Ettema T.J."/>
        </authorList>
    </citation>
    <scope>NUCLEOTIDE SEQUENCE</scope>
</reference>
<sequence length="107" mass="12061">MEFNISQKTDSETKHSTFTVEGDEDFMGVISVIINALKEVLLMMPYALGKKGRQNEKYNSPVRLRTINTIKMDKSMANIIIDNNPDLFDRIALIKNADGKVIAITIN</sequence>
<keyword evidence="1" id="KW-0472">Membrane</keyword>
<comment type="caution">
    <text evidence="2">The sequence shown here is derived from an EMBL/GenBank/DDBJ whole genome shotgun (WGS) entry which is preliminary data.</text>
</comment>
<keyword evidence="1" id="KW-1133">Transmembrane helix</keyword>
<accession>A0A0F9UCR6</accession>
<keyword evidence="1" id="KW-0812">Transmembrane</keyword>
<proteinExistence type="predicted"/>
<name>A0A0F9UCR6_9ZZZZ</name>
<gene>
    <name evidence="2" type="ORF">LCGC14_0225540</name>
</gene>
<organism evidence="2">
    <name type="scientific">marine sediment metagenome</name>
    <dbReference type="NCBI Taxonomy" id="412755"/>
    <lineage>
        <taxon>unclassified sequences</taxon>
        <taxon>metagenomes</taxon>
        <taxon>ecological metagenomes</taxon>
    </lineage>
</organism>
<dbReference type="AlphaFoldDB" id="A0A0F9UCR6"/>
<feature type="transmembrane region" description="Helical" evidence="1">
    <location>
        <begin position="26"/>
        <end position="48"/>
    </location>
</feature>
<evidence type="ECO:0000256" key="1">
    <source>
        <dbReference type="SAM" id="Phobius"/>
    </source>
</evidence>
<evidence type="ECO:0000313" key="2">
    <source>
        <dbReference type="EMBL" id="KKN90970.1"/>
    </source>
</evidence>